<dbReference type="STRING" id="291169.A9E74_02114"/>
<evidence type="ECO:0000256" key="8">
    <source>
        <dbReference type="SAM" id="Phobius"/>
    </source>
</evidence>
<dbReference type="RefSeq" id="WP_084003037.1">
    <property type="nucleotide sequence ID" value="NZ_MCRI01000026.1"/>
</dbReference>
<evidence type="ECO:0000256" key="2">
    <source>
        <dbReference type="ARBA" id="ARBA00007935"/>
    </source>
</evidence>
<feature type="transmembrane region" description="Helical" evidence="8">
    <location>
        <begin position="316"/>
        <end position="335"/>
    </location>
</feature>
<evidence type="ECO:0000256" key="4">
    <source>
        <dbReference type="ARBA" id="ARBA00022475"/>
    </source>
</evidence>
<sequence length="340" mass="36206">MAVQVLQPVSPISTRFPAMAISIGVVVCFVFSAWLGSELLSPIELWQTLSNPDSVMRTLILEWRIPRVLTAFCVGACLGMAGVIFQGVFRNPLAEPHLLGSASGASVGAAIALMLPMLLPGPFLLPLLAFAGAWLTTLLVVSLARLARVESGFGLILAGVAIAALLTAIRGLIMLTLSDDAVSLQVIVSWTLGAIQTPTWQEFFVFMLLTVAGFICCLRLARGLDILGLGSDAAKSMGLDVSKFMHRAVLVAAAVTALAVVWGGLIGFIGLVIPHMMRWWLGPRHHRLMIFSALGSGAALMVFDGIARSIMPPAEIPLGLLTALLGAPFFLFILIREARR</sequence>
<keyword evidence="6 8" id="KW-1133">Transmembrane helix</keyword>
<keyword evidence="5 8" id="KW-0812">Transmembrane</keyword>
<evidence type="ECO:0000256" key="6">
    <source>
        <dbReference type="ARBA" id="ARBA00022989"/>
    </source>
</evidence>
<feature type="transmembrane region" description="Helical" evidence="8">
    <location>
        <begin position="153"/>
        <end position="175"/>
    </location>
</feature>
<feature type="transmembrane region" description="Helical" evidence="8">
    <location>
        <begin position="204"/>
        <end position="224"/>
    </location>
</feature>
<dbReference type="PATRIC" id="fig|291169.3.peg.2126"/>
<keyword evidence="7 8" id="KW-0472">Membrane</keyword>
<evidence type="ECO:0000313" key="10">
    <source>
        <dbReference type="Proteomes" id="UP000094379"/>
    </source>
</evidence>
<dbReference type="InterPro" id="IPR037294">
    <property type="entry name" value="ABC_BtuC-like"/>
</dbReference>
<keyword evidence="3" id="KW-0813">Transport</keyword>
<evidence type="ECO:0000256" key="3">
    <source>
        <dbReference type="ARBA" id="ARBA00022448"/>
    </source>
</evidence>
<comment type="caution">
    <text evidence="9">The sequence shown here is derived from an EMBL/GenBank/DDBJ whole genome shotgun (WGS) entry which is preliminary data.</text>
</comment>
<dbReference type="Proteomes" id="UP000094379">
    <property type="component" value="Unassembled WGS sequence"/>
</dbReference>
<dbReference type="AlphaFoldDB" id="A0A1E3GQF1"/>
<dbReference type="EMBL" id="MCRI01000026">
    <property type="protein sequence ID" value="ODN66165.1"/>
    <property type="molecule type" value="Genomic_DNA"/>
</dbReference>
<feature type="transmembrane region" description="Helical" evidence="8">
    <location>
        <begin position="97"/>
        <end position="117"/>
    </location>
</feature>
<evidence type="ECO:0000256" key="7">
    <source>
        <dbReference type="ARBA" id="ARBA00023136"/>
    </source>
</evidence>
<dbReference type="InterPro" id="IPR000522">
    <property type="entry name" value="ABC_transptr_permease_BtuC"/>
</dbReference>
<organism evidence="9 10">
    <name type="scientific">Methylophaga muralis</name>
    <dbReference type="NCBI Taxonomy" id="291169"/>
    <lineage>
        <taxon>Bacteria</taxon>
        <taxon>Pseudomonadati</taxon>
        <taxon>Pseudomonadota</taxon>
        <taxon>Gammaproteobacteria</taxon>
        <taxon>Thiotrichales</taxon>
        <taxon>Piscirickettsiaceae</taxon>
        <taxon>Methylophaga</taxon>
    </lineage>
</organism>
<reference evidence="9 10" key="1">
    <citation type="submission" date="2016-07" db="EMBL/GenBank/DDBJ databases">
        <title>Draft Genome Sequence of Methylophaga muralis Bur 1.</title>
        <authorList>
            <person name="Vasilenko O.V."/>
            <person name="Doronina N.V."/>
            <person name="Shmareva M.N."/>
            <person name="Tarlachkov S.V."/>
            <person name="Mustakhimov I."/>
            <person name="Trotsenko Y.A."/>
        </authorList>
    </citation>
    <scope>NUCLEOTIDE SEQUENCE [LARGE SCALE GENOMIC DNA]</scope>
    <source>
        <strain evidence="9 10">Bur 1</strain>
    </source>
</reference>
<comment type="similarity">
    <text evidence="2">Belongs to the binding-protein-dependent transport system permease family. FecCD subfamily.</text>
</comment>
<keyword evidence="4" id="KW-1003">Cell membrane</keyword>
<evidence type="ECO:0000313" key="9">
    <source>
        <dbReference type="EMBL" id="ODN66165.1"/>
    </source>
</evidence>
<dbReference type="GO" id="GO:0022857">
    <property type="term" value="F:transmembrane transporter activity"/>
    <property type="evidence" value="ECO:0007669"/>
    <property type="project" value="InterPro"/>
</dbReference>
<feature type="transmembrane region" description="Helical" evidence="8">
    <location>
        <begin position="16"/>
        <end position="36"/>
    </location>
</feature>
<dbReference type="SUPFAM" id="SSF81345">
    <property type="entry name" value="ABC transporter involved in vitamin B12 uptake, BtuC"/>
    <property type="match status" value="1"/>
</dbReference>
<keyword evidence="10" id="KW-1185">Reference proteome</keyword>
<dbReference type="Gene3D" id="1.10.3470.10">
    <property type="entry name" value="ABC transporter involved in vitamin B12 uptake, BtuC"/>
    <property type="match status" value="1"/>
</dbReference>
<accession>A0A1E3GQF1</accession>
<comment type="subcellular location">
    <subcellularLocation>
        <location evidence="1">Cell membrane</location>
        <topology evidence="1">Multi-pass membrane protein</topology>
    </subcellularLocation>
</comment>
<feature type="transmembrane region" description="Helical" evidence="8">
    <location>
        <begin position="123"/>
        <end position="141"/>
    </location>
</feature>
<dbReference type="PANTHER" id="PTHR30472">
    <property type="entry name" value="FERRIC ENTEROBACTIN TRANSPORT SYSTEM PERMEASE PROTEIN"/>
    <property type="match status" value="1"/>
</dbReference>
<proteinExistence type="inferred from homology"/>
<dbReference type="FunFam" id="1.10.3470.10:FF:000001">
    <property type="entry name" value="Vitamin B12 ABC transporter permease BtuC"/>
    <property type="match status" value="1"/>
</dbReference>
<protein>
    <submittedName>
        <fullName evidence="9">Hemin transport system permease protein HmuU</fullName>
    </submittedName>
</protein>
<name>A0A1E3GQF1_9GAMM</name>
<dbReference type="PANTHER" id="PTHR30472:SF25">
    <property type="entry name" value="ABC TRANSPORTER PERMEASE PROTEIN MJ0876-RELATED"/>
    <property type="match status" value="1"/>
</dbReference>
<evidence type="ECO:0000256" key="5">
    <source>
        <dbReference type="ARBA" id="ARBA00022692"/>
    </source>
</evidence>
<dbReference type="GO" id="GO:0005886">
    <property type="term" value="C:plasma membrane"/>
    <property type="evidence" value="ECO:0007669"/>
    <property type="project" value="UniProtKB-SubCell"/>
</dbReference>
<dbReference type="Pfam" id="PF01032">
    <property type="entry name" value="FecCD"/>
    <property type="match status" value="1"/>
</dbReference>
<gene>
    <name evidence="9" type="primary">hmuU_3</name>
    <name evidence="9" type="ORF">A9E74_02114</name>
</gene>
<feature type="transmembrane region" description="Helical" evidence="8">
    <location>
        <begin position="65"/>
        <end position="85"/>
    </location>
</feature>
<dbReference type="CDD" id="cd06550">
    <property type="entry name" value="TM_ABC_iron-siderophores_like"/>
    <property type="match status" value="1"/>
</dbReference>
<evidence type="ECO:0000256" key="1">
    <source>
        <dbReference type="ARBA" id="ARBA00004651"/>
    </source>
</evidence>
<feature type="transmembrane region" description="Helical" evidence="8">
    <location>
        <begin position="244"/>
        <end position="276"/>
    </location>
</feature>